<feature type="domain" description="Pvc16 N-terminal" evidence="1">
    <location>
        <begin position="10"/>
        <end position="181"/>
    </location>
</feature>
<dbReference type="Pfam" id="PF14065">
    <property type="entry name" value="Pvc16_N"/>
    <property type="match status" value="1"/>
</dbReference>
<proteinExistence type="predicted"/>
<evidence type="ECO:0000313" key="3">
    <source>
        <dbReference type="Proteomes" id="UP000199659"/>
    </source>
</evidence>
<protein>
    <recommendedName>
        <fullName evidence="1">Pvc16 N-terminal domain-containing protein</fullName>
    </recommendedName>
</protein>
<dbReference type="EMBL" id="FOYZ01000021">
    <property type="protein sequence ID" value="SFS06896.1"/>
    <property type="molecule type" value="Genomic_DNA"/>
</dbReference>
<dbReference type="STRING" id="37658.SAMN05661086_03561"/>
<gene>
    <name evidence="2" type="ORF">SAMN05661086_03561</name>
</gene>
<sequence length="192" mass="22090">MGSYSIISEIDQGIIKLLRDNMVPDLISSPDKIGLCSPSEKGDISLGIYLYDIKESDEVFERGMSMSGRSEQKAPSKFINLYYMFTAYSTSDLKFRALEEHRILGKIIQVFADNPMLGEEYFPANNQNFKYPLKVEMNRTHNETESKIWNGTDMPNKLSLYFKIYPVEIESTRVKKVQRVVDVDFKVDEAKS</sequence>
<dbReference type="InterPro" id="IPR025351">
    <property type="entry name" value="Pvc16_N"/>
</dbReference>
<evidence type="ECO:0000313" key="2">
    <source>
        <dbReference type="EMBL" id="SFS06896.1"/>
    </source>
</evidence>
<evidence type="ECO:0000259" key="1">
    <source>
        <dbReference type="Pfam" id="PF14065"/>
    </source>
</evidence>
<reference evidence="2 3" key="1">
    <citation type="submission" date="2016-10" db="EMBL/GenBank/DDBJ databases">
        <authorList>
            <person name="de Groot N.N."/>
        </authorList>
    </citation>
    <scope>NUCLEOTIDE SEQUENCE [LARGE SCALE GENOMIC DNA]</scope>
    <source>
        <strain evidence="2 3">743A</strain>
    </source>
</reference>
<accession>A0A1I6LU21</accession>
<keyword evidence="3" id="KW-1185">Reference proteome</keyword>
<name>A0A1I6LU21_9FIRM</name>
<dbReference type="Proteomes" id="UP000199659">
    <property type="component" value="Unassembled WGS sequence"/>
</dbReference>
<dbReference type="RefSeq" id="WP_177214797.1">
    <property type="nucleotide sequence ID" value="NZ_FOYZ01000021.1"/>
</dbReference>
<dbReference type="AlphaFoldDB" id="A0A1I6LU21"/>
<organism evidence="2 3">
    <name type="scientific">Anaeromicropila populeti</name>
    <dbReference type="NCBI Taxonomy" id="37658"/>
    <lineage>
        <taxon>Bacteria</taxon>
        <taxon>Bacillati</taxon>
        <taxon>Bacillota</taxon>
        <taxon>Clostridia</taxon>
        <taxon>Lachnospirales</taxon>
        <taxon>Lachnospiraceae</taxon>
        <taxon>Anaeromicropila</taxon>
    </lineage>
</organism>